<evidence type="ECO:0000313" key="3">
    <source>
        <dbReference type="Proteomes" id="UP000807504"/>
    </source>
</evidence>
<feature type="signal peptide" evidence="1">
    <location>
        <begin position="1"/>
        <end position="19"/>
    </location>
</feature>
<organism evidence="2 3">
    <name type="scientific">Argiope bruennichi</name>
    <name type="common">Wasp spider</name>
    <name type="synonym">Aranea bruennichi</name>
    <dbReference type="NCBI Taxonomy" id="94029"/>
    <lineage>
        <taxon>Eukaryota</taxon>
        <taxon>Metazoa</taxon>
        <taxon>Ecdysozoa</taxon>
        <taxon>Arthropoda</taxon>
        <taxon>Chelicerata</taxon>
        <taxon>Arachnida</taxon>
        <taxon>Araneae</taxon>
        <taxon>Araneomorphae</taxon>
        <taxon>Entelegynae</taxon>
        <taxon>Araneoidea</taxon>
        <taxon>Araneidae</taxon>
        <taxon>Argiope</taxon>
    </lineage>
</organism>
<sequence length="66" mass="7044">MNKVACLIVLLGLVCMASAQVLLSGGVKDLAGNYYDFTTGQVASSATGRVYNTGHFPLPYARAVYW</sequence>
<evidence type="ECO:0000256" key="1">
    <source>
        <dbReference type="SAM" id="SignalP"/>
    </source>
</evidence>
<comment type="caution">
    <text evidence="2">The sequence shown here is derived from an EMBL/GenBank/DDBJ whole genome shotgun (WGS) entry which is preliminary data.</text>
</comment>
<evidence type="ECO:0000313" key="2">
    <source>
        <dbReference type="EMBL" id="KAF8795890.1"/>
    </source>
</evidence>
<protein>
    <submittedName>
        <fullName evidence="2">Uncharacterized protein</fullName>
    </submittedName>
</protein>
<keyword evidence="3" id="KW-1185">Reference proteome</keyword>
<accession>A0A8T0G1N9</accession>
<gene>
    <name evidence="2" type="ORF">HNY73_000337</name>
</gene>
<name>A0A8T0G1N9_ARGBR</name>
<reference evidence="2" key="1">
    <citation type="journal article" date="2020" name="bioRxiv">
        <title>Chromosome-level reference genome of the European wasp spider Argiope bruennichi: a resource for studies on range expansion and evolutionary adaptation.</title>
        <authorList>
            <person name="Sheffer M.M."/>
            <person name="Hoppe A."/>
            <person name="Krehenwinkel H."/>
            <person name="Uhl G."/>
            <person name="Kuss A.W."/>
            <person name="Jensen L."/>
            <person name="Jensen C."/>
            <person name="Gillespie R.G."/>
            <person name="Hoff K.J."/>
            <person name="Prost S."/>
        </authorList>
    </citation>
    <scope>NUCLEOTIDE SEQUENCE</scope>
</reference>
<feature type="chain" id="PRO_5035721277" evidence="1">
    <location>
        <begin position="20"/>
        <end position="66"/>
    </location>
</feature>
<dbReference type="AlphaFoldDB" id="A0A8T0G1N9"/>
<dbReference type="EMBL" id="JABXBU010000001">
    <property type="protein sequence ID" value="KAF8795890.1"/>
    <property type="molecule type" value="Genomic_DNA"/>
</dbReference>
<keyword evidence="1" id="KW-0732">Signal</keyword>
<proteinExistence type="predicted"/>
<dbReference type="Proteomes" id="UP000807504">
    <property type="component" value="Unassembled WGS sequence"/>
</dbReference>
<reference evidence="2" key="2">
    <citation type="submission" date="2020-06" db="EMBL/GenBank/DDBJ databases">
        <authorList>
            <person name="Sheffer M."/>
        </authorList>
    </citation>
    <scope>NUCLEOTIDE SEQUENCE</scope>
</reference>